<dbReference type="GO" id="GO:0004792">
    <property type="term" value="F:thiosulfate-cyanide sulfurtransferase activity"/>
    <property type="evidence" value="ECO:0007669"/>
    <property type="project" value="TreeGrafter"/>
</dbReference>
<dbReference type="GO" id="GO:0016779">
    <property type="term" value="F:nucleotidyltransferase activity"/>
    <property type="evidence" value="ECO:0007669"/>
    <property type="project" value="TreeGrafter"/>
</dbReference>
<dbReference type="AlphaFoldDB" id="A0A1S2M0T4"/>
<dbReference type="Pfam" id="PF00899">
    <property type="entry name" value="ThiF"/>
    <property type="match status" value="1"/>
</dbReference>
<dbReference type="InterPro" id="IPR045886">
    <property type="entry name" value="ThiF/MoeB/HesA"/>
</dbReference>
<dbReference type="OrthoDB" id="9804286at2"/>
<dbReference type="Gene3D" id="3.40.50.720">
    <property type="entry name" value="NAD(P)-binding Rossmann-like Domain"/>
    <property type="match status" value="1"/>
</dbReference>
<feature type="domain" description="THIF-type NAD/FAD binding fold" evidence="1">
    <location>
        <begin position="17"/>
        <end position="245"/>
    </location>
</feature>
<dbReference type="EMBL" id="MLQR01000001">
    <property type="protein sequence ID" value="OIJ17295.1"/>
    <property type="molecule type" value="Genomic_DNA"/>
</dbReference>
<name>A0A1S2M0T4_9BACI</name>
<dbReference type="InterPro" id="IPR035985">
    <property type="entry name" value="Ubiquitin-activating_enz"/>
</dbReference>
<keyword evidence="3" id="KW-1185">Reference proteome</keyword>
<dbReference type="CDD" id="cd00757">
    <property type="entry name" value="ThiF_MoeB_HesA_family"/>
    <property type="match status" value="1"/>
</dbReference>
<organism evidence="2 3">
    <name type="scientific">Anaerobacillus alkalilacustris</name>
    <dbReference type="NCBI Taxonomy" id="393763"/>
    <lineage>
        <taxon>Bacteria</taxon>
        <taxon>Bacillati</taxon>
        <taxon>Bacillota</taxon>
        <taxon>Bacilli</taxon>
        <taxon>Bacillales</taxon>
        <taxon>Bacillaceae</taxon>
        <taxon>Anaerobacillus</taxon>
    </lineage>
</organism>
<evidence type="ECO:0000313" key="2">
    <source>
        <dbReference type="EMBL" id="OIJ17295.1"/>
    </source>
</evidence>
<dbReference type="GO" id="GO:0008641">
    <property type="term" value="F:ubiquitin-like modifier activating enzyme activity"/>
    <property type="evidence" value="ECO:0007669"/>
    <property type="project" value="InterPro"/>
</dbReference>
<reference evidence="2 3" key="1">
    <citation type="submission" date="2016-10" db="EMBL/GenBank/DDBJ databases">
        <title>Draft genome sequences of four alkaliphilic bacteria belonging to the Anaerobacillus genus.</title>
        <authorList>
            <person name="Bassil N.M."/>
            <person name="Lloyd J.R."/>
        </authorList>
    </citation>
    <scope>NUCLEOTIDE SEQUENCE [LARGE SCALE GENOMIC DNA]</scope>
    <source>
        <strain evidence="2 3">DSM 18345</strain>
    </source>
</reference>
<proteinExistence type="predicted"/>
<comment type="caution">
    <text evidence="2">The sequence shown here is derived from an EMBL/GenBank/DDBJ whole genome shotgun (WGS) entry which is preliminary data.</text>
</comment>
<dbReference type="GO" id="GO:0005737">
    <property type="term" value="C:cytoplasm"/>
    <property type="evidence" value="ECO:0007669"/>
    <property type="project" value="TreeGrafter"/>
</dbReference>
<protein>
    <submittedName>
        <fullName evidence="2">Protein hesA</fullName>
    </submittedName>
</protein>
<dbReference type="Proteomes" id="UP000179524">
    <property type="component" value="Unassembled WGS sequence"/>
</dbReference>
<dbReference type="RefSeq" id="WP_071308021.1">
    <property type="nucleotide sequence ID" value="NZ_MLQR01000001.1"/>
</dbReference>
<dbReference type="PANTHER" id="PTHR10953">
    <property type="entry name" value="UBIQUITIN-ACTIVATING ENZYME E1"/>
    <property type="match status" value="1"/>
</dbReference>
<dbReference type="InterPro" id="IPR000594">
    <property type="entry name" value="ThiF_NAD_FAD-bd"/>
</dbReference>
<accession>A0A1S2M0T4</accession>
<gene>
    <name evidence="2" type="ORF">BKP37_01970</name>
</gene>
<sequence>MQVNWKQNSIQDPFDRYSRQLKLLGKDGQEKLKKSTVFIGGIGGLGGTAAVYLAAAGVGKLIIAHEGVIVLPDLNRQILMDNEKLGEERMSCAIESLKRINPEVEVEGYAERIEFHKAKPWVEKSDIVIDARYDFPERYDLNRLSVACGKPMVEAAMYGFELSLMTVIPGETACLACIYPEQKQDWEPLGFPVLGATSGVAGCLAAIEVIKLITGIAPPYINKLYRLNTLTLEPYTVSLKRNSECTHCKGVERRGKEHEYRAAT</sequence>
<dbReference type="SUPFAM" id="SSF69572">
    <property type="entry name" value="Activating enzymes of the ubiquitin-like proteins"/>
    <property type="match status" value="1"/>
</dbReference>
<evidence type="ECO:0000313" key="3">
    <source>
        <dbReference type="Proteomes" id="UP000179524"/>
    </source>
</evidence>
<dbReference type="PANTHER" id="PTHR10953:SF102">
    <property type="entry name" value="ADENYLYLTRANSFERASE AND SULFURTRANSFERASE MOCS3"/>
    <property type="match status" value="1"/>
</dbReference>
<evidence type="ECO:0000259" key="1">
    <source>
        <dbReference type="Pfam" id="PF00899"/>
    </source>
</evidence>